<reference evidence="6 7" key="1">
    <citation type="submission" date="2017-03" db="EMBL/GenBank/DDBJ databases">
        <title>Whole genome sequence of Micromonospora wenchangensis, isolated from mangrove soil.</title>
        <authorList>
            <person name="Yang H."/>
        </authorList>
    </citation>
    <scope>NUCLEOTIDE SEQUENCE [LARGE SCALE GENOMIC DNA]</scope>
    <source>
        <strain evidence="6 7">CCTCC AA 2012002</strain>
    </source>
</reference>
<evidence type="ECO:0000256" key="4">
    <source>
        <dbReference type="ARBA" id="ARBA00023136"/>
    </source>
</evidence>
<evidence type="ECO:0000256" key="3">
    <source>
        <dbReference type="ARBA" id="ARBA00022989"/>
    </source>
</evidence>
<dbReference type="InterPro" id="IPR036259">
    <property type="entry name" value="MFS_trans_sf"/>
</dbReference>
<comment type="caution">
    <text evidence="6">The sequence shown here is derived from an EMBL/GenBank/DDBJ whole genome shotgun (WGS) entry which is preliminary data.</text>
</comment>
<feature type="transmembrane region" description="Helical" evidence="5">
    <location>
        <begin position="99"/>
        <end position="118"/>
    </location>
</feature>
<dbReference type="AlphaFoldDB" id="A0A246RGW7"/>
<gene>
    <name evidence="6" type="ORF">B5D80_23245</name>
</gene>
<keyword evidence="4 5" id="KW-0472">Membrane</keyword>
<comment type="subcellular location">
    <subcellularLocation>
        <location evidence="1">Membrane</location>
        <topology evidence="1">Multi-pass membrane protein</topology>
    </subcellularLocation>
</comment>
<dbReference type="GO" id="GO:0016020">
    <property type="term" value="C:membrane"/>
    <property type="evidence" value="ECO:0007669"/>
    <property type="project" value="UniProtKB-SubCell"/>
</dbReference>
<feature type="transmembrane region" description="Helical" evidence="5">
    <location>
        <begin position="161"/>
        <end position="181"/>
    </location>
</feature>
<feature type="transmembrane region" description="Helical" evidence="5">
    <location>
        <begin position="35"/>
        <end position="61"/>
    </location>
</feature>
<keyword evidence="7" id="KW-1185">Reference proteome</keyword>
<proteinExistence type="predicted"/>
<evidence type="ECO:0008006" key="8">
    <source>
        <dbReference type="Google" id="ProtNLM"/>
    </source>
</evidence>
<organism evidence="6 7">
    <name type="scientific">Micromonospora wenchangensis</name>
    <dbReference type="NCBI Taxonomy" id="1185415"/>
    <lineage>
        <taxon>Bacteria</taxon>
        <taxon>Bacillati</taxon>
        <taxon>Actinomycetota</taxon>
        <taxon>Actinomycetes</taxon>
        <taxon>Micromonosporales</taxon>
        <taxon>Micromonosporaceae</taxon>
        <taxon>Micromonospora</taxon>
    </lineage>
</organism>
<sequence length="189" mass="18801">MLGLGLIVPALLTAVTGDAAAVHQSTWTFFLTHQFAWGTARIGTVLAAGALAGALFQAGAVGPVVRRLGDKRAAVVGGLLGVVALAGTAFVTVPWSLHLLQAVGVLAATGGAATQSWLSRLVRPDEQGTVQGALTSIGAAAETMVPLAAGVVFAWSLANAAPGLVFVGAAVFAAGSTLLLATTPDLRQP</sequence>
<feature type="transmembrane region" description="Helical" evidence="5">
    <location>
        <begin position="130"/>
        <end position="155"/>
    </location>
</feature>
<dbReference type="EMBL" id="MZMV01000045">
    <property type="protein sequence ID" value="OWV03244.1"/>
    <property type="molecule type" value="Genomic_DNA"/>
</dbReference>
<dbReference type="SUPFAM" id="SSF103473">
    <property type="entry name" value="MFS general substrate transporter"/>
    <property type="match status" value="1"/>
</dbReference>
<dbReference type="PANTHER" id="PTHR23507">
    <property type="entry name" value="ZGC:174356"/>
    <property type="match status" value="1"/>
</dbReference>
<protein>
    <recommendedName>
        <fullName evidence="8">Major facilitator superfamily (MFS) profile domain-containing protein</fullName>
    </recommendedName>
</protein>
<dbReference type="OrthoDB" id="9764259at2"/>
<evidence type="ECO:0000256" key="5">
    <source>
        <dbReference type="SAM" id="Phobius"/>
    </source>
</evidence>
<evidence type="ECO:0000256" key="1">
    <source>
        <dbReference type="ARBA" id="ARBA00004141"/>
    </source>
</evidence>
<evidence type="ECO:0000313" key="6">
    <source>
        <dbReference type="EMBL" id="OWV03244.1"/>
    </source>
</evidence>
<dbReference type="Gene3D" id="1.20.1250.20">
    <property type="entry name" value="MFS general substrate transporter like domains"/>
    <property type="match status" value="1"/>
</dbReference>
<name>A0A246RGW7_9ACTN</name>
<keyword evidence="3 5" id="KW-1133">Transmembrane helix</keyword>
<keyword evidence="2 5" id="KW-0812">Transmembrane</keyword>
<accession>A0A246RGW7</accession>
<feature type="transmembrane region" description="Helical" evidence="5">
    <location>
        <begin position="73"/>
        <end position="93"/>
    </location>
</feature>
<evidence type="ECO:0000256" key="2">
    <source>
        <dbReference type="ARBA" id="ARBA00022692"/>
    </source>
</evidence>
<dbReference type="Proteomes" id="UP000197174">
    <property type="component" value="Unassembled WGS sequence"/>
</dbReference>
<dbReference type="PANTHER" id="PTHR23507:SF1">
    <property type="entry name" value="FI18259P1-RELATED"/>
    <property type="match status" value="1"/>
</dbReference>
<evidence type="ECO:0000313" key="7">
    <source>
        <dbReference type="Proteomes" id="UP000197174"/>
    </source>
</evidence>
<dbReference type="RefSeq" id="WP_088646046.1">
    <property type="nucleotide sequence ID" value="NZ_MZMV01000045.1"/>
</dbReference>